<dbReference type="PROSITE" id="PS00211">
    <property type="entry name" value="ABC_TRANSPORTER_1"/>
    <property type="match status" value="1"/>
</dbReference>
<evidence type="ECO:0000256" key="5">
    <source>
        <dbReference type="ARBA" id="ARBA00022840"/>
    </source>
</evidence>
<dbReference type="Gene3D" id="1.20.1560.10">
    <property type="entry name" value="ABC transporter type 1, transmembrane domain"/>
    <property type="match status" value="1"/>
</dbReference>
<dbReference type="InterPro" id="IPR003593">
    <property type="entry name" value="AAA+_ATPase"/>
</dbReference>
<feature type="domain" description="ABC transporter" evidence="9">
    <location>
        <begin position="346"/>
        <end position="581"/>
    </location>
</feature>
<name>A0ABS9MSQ4_9BURK</name>
<dbReference type="InterPro" id="IPR039421">
    <property type="entry name" value="Type_1_exporter"/>
</dbReference>
<feature type="transmembrane region" description="Helical" evidence="8">
    <location>
        <begin position="169"/>
        <end position="189"/>
    </location>
</feature>
<evidence type="ECO:0000259" key="10">
    <source>
        <dbReference type="PROSITE" id="PS50929"/>
    </source>
</evidence>
<keyword evidence="6 8" id="KW-1133">Transmembrane helix</keyword>
<evidence type="ECO:0000256" key="3">
    <source>
        <dbReference type="ARBA" id="ARBA00022692"/>
    </source>
</evidence>
<comment type="subcellular location">
    <subcellularLocation>
        <location evidence="1">Cell membrane</location>
        <topology evidence="1">Multi-pass membrane protein</topology>
    </subcellularLocation>
</comment>
<dbReference type="PROSITE" id="PS50893">
    <property type="entry name" value="ABC_TRANSPORTER_2"/>
    <property type="match status" value="1"/>
</dbReference>
<sequence>MIKTIKQFVLSKIDPDIRRLMGYFPPYKWRIIFSVIFMILAGLGSSLIAKLLGLLTNVGFYDQKAWIIIAAPIGLIFIALLNGGSMFMSNYLLGEVSQAVLQTIRSQIFHRILRWPSSLYQTNSTGMVSSKFVFEANFGLSNATKAFIVLVRDSCQVFALTLMLVWHNALLSIVCLIIGPMVIYLLRFISSKLKSIMASSQMSIAVLLVRVKEAYEAHQLIKVSGTYPAEIEKFSKINREIKNLKLRMTRVSSLGTPATQFICMFGVAVVLTMAMIQTQLGMLTLGDFVTFLAALLLIMPPLRHLTGLNSSFVMMKVAANSIFDTLDQPLEPDNGQISISSAKGNLEFKHVCLKYPNSTDYAVHDFNLKVNSGDCIALVGLSGSGKSSVVNLIPRFWNPSSGNIYLDGIDTQNISLKSLRNQISIVSQDVILFDDTIRANIVYGSPNATEEEINEAVRASALEDFISSLSLGLDTPIGEAGDRLSGGQKQRISIARAILKKAPILIFDEATSALDSVSENQIKTSLSRLMKGKTTFVVAHRLSTIDIADYVVVMSKGTIAEFGKPSVLFNKNGLFTHLCKLQNIKIF</sequence>
<organism evidence="11 12">
    <name type="scientific">Mesosutterella porci</name>
    <dbReference type="NCBI Taxonomy" id="2915351"/>
    <lineage>
        <taxon>Bacteria</taxon>
        <taxon>Pseudomonadati</taxon>
        <taxon>Pseudomonadota</taxon>
        <taxon>Betaproteobacteria</taxon>
        <taxon>Burkholderiales</taxon>
        <taxon>Sutterellaceae</taxon>
        <taxon>Mesosutterella</taxon>
    </lineage>
</organism>
<reference evidence="11 12" key="1">
    <citation type="submission" date="2022-02" db="EMBL/GenBank/DDBJ databases">
        <title>Mesosutterella porci, a novel member of the family Sutterellaceae from pig feces.</title>
        <authorList>
            <person name="Wylensek D."/>
            <person name="Clavel T."/>
        </authorList>
    </citation>
    <scope>NUCLEOTIDE SEQUENCE [LARGE SCALE GENOMIC DNA]</scope>
    <source>
        <strain evidence="12">oilRF-744-wt-GAM-9</strain>
    </source>
</reference>
<accession>A0ABS9MSQ4</accession>
<dbReference type="InterPro" id="IPR011527">
    <property type="entry name" value="ABC1_TM_dom"/>
</dbReference>
<feature type="transmembrane region" description="Helical" evidence="8">
    <location>
        <begin position="288"/>
        <end position="306"/>
    </location>
</feature>
<dbReference type="CDD" id="cd18552">
    <property type="entry name" value="ABC_6TM_MsbA_like"/>
    <property type="match status" value="1"/>
</dbReference>
<evidence type="ECO:0000256" key="6">
    <source>
        <dbReference type="ARBA" id="ARBA00022989"/>
    </source>
</evidence>
<dbReference type="Gene3D" id="3.40.50.300">
    <property type="entry name" value="P-loop containing nucleotide triphosphate hydrolases"/>
    <property type="match status" value="1"/>
</dbReference>
<evidence type="ECO:0000256" key="4">
    <source>
        <dbReference type="ARBA" id="ARBA00022741"/>
    </source>
</evidence>
<feature type="transmembrane region" description="Helical" evidence="8">
    <location>
        <begin position="65"/>
        <end position="88"/>
    </location>
</feature>
<dbReference type="SMART" id="SM00382">
    <property type="entry name" value="AAA"/>
    <property type="match status" value="1"/>
</dbReference>
<dbReference type="GO" id="GO:0005524">
    <property type="term" value="F:ATP binding"/>
    <property type="evidence" value="ECO:0007669"/>
    <property type="project" value="UniProtKB-KW"/>
</dbReference>
<evidence type="ECO:0000256" key="2">
    <source>
        <dbReference type="ARBA" id="ARBA00022475"/>
    </source>
</evidence>
<keyword evidence="12" id="KW-1185">Reference proteome</keyword>
<feature type="domain" description="ABC transmembrane type-1" evidence="10">
    <location>
        <begin position="32"/>
        <end position="314"/>
    </location>
</feature>
<dbReference type="PANTHER" id="PTHR43394">
    <property type="entry name" value="ATP-DEPENDENT PERMEASE MDL1, MITOCHONDRIAL"/>
    <property type="match status" value="1"/>
</dbReference>
<evidence type="ECO:0000256" key="7">
    <source>
        <dbReference type="ARBA" id="ARBA00023136"/>
    </source>
</evidence>
<dbReference type="InterPro" id="IPR017871">
    <property type="entry name" value="ABC_transporter-like_CS"/>
</dbReference>
<dbReference type="RefSeq" id="WP_237979088.1">
    <property type="nucleotide sequence ID" value="NZ_JAKNCT010000009.1"/>
</dbReference>
<dbReference type="Pfam" id="PF00664">
    <property type="entry name" value="ABC_membrane"/>
    <property type="match status" value="1"/>
</dbReference>
<dbReference type="PROSITE" id="PS50929">
    <property type="entry name" value="ABC_TM1F"/>
    <property type="match status" value="1"/>
</dbReference>
<dbReference type="InterPro" id="IPR036640">
    <property type="entry name" value="ABC1_TM_sf"/>
</dbReference>
<protein>
    <submittedName>
        <fullName evidence="11">ATP-binding cassette domain-containing protein</fullName>
    </submittedName>
</protein>
<evidence type="ECO:0000313" key="12">
    <source>
        <dbReference type="Proteomes" id="UP001297600"/>
    </source>
</evidence>
<feature type="transmembrane region" description="Helical" evidence="8">
    <location>
        <begin position="254"/>
        <end position="276"/>
    </location>
</feature>
<keyword evidence="2" id="KW-1003">Cell membrane</keyword>
<evidence type="ECO:0000259" key="9">
    <source>
        <dbReference type="PROSITE" id="PS50893"/>
    </source>
</evidence>
<dbReference type="InterPro" id="IPR027417">
    <property type="entry name" value="P-loop_NTPase"/>
</dbReference>
<evidence type="ECO:0000313" key="11">
    <source>
        <dbReference type="EMBL" id="MCG5031354.1"/>
    </source>
</evidence>
<dbReference type="SUPFAM" id="SSF52540">
    <property type="entry name" value="P-loop containing nucleoside triphosphate hydrolases"/>
    <property type="match status" value="1"/>
</dbReference>
<evidence type="ECO:0000256" key="8">
    <source>
        <dbReference type="SAM" id="Phobius"/>
    </source>
</evidence>
<evidence type="ECO:0000256" key="1">
    <source>
        <dbReference type="ARBA" id="ARBA00004651"/>
    </source>
</evidence>
<proteinExistence type="predicted"/>
<dbReference type="InterPro" id="IPR003439">
    <property type="entry name" value="ABC_transporter-like_ATP-bd"/>
</dbReference>
<keyword evidence="3 8" id="KW-0812">Transmembrane</keyword>
<feature type="transmembrane region" description="Helical" evidence="8">
    <location>
        <begin position="31"/>
        <end position="53"/>
    </location>
</feature>
<keyword evidence="4" id="KW-0547">Nucleotide-binding</keyword>
<comment type="caution">
    <text evidence="11">The sequence shown here is derived from an EMBL/GenBank/DDBJ whole genome shotgun (WGS) entry which is preliminary data.</text>
</comment>
<dbReference type="SUPFAM" id="SSF90123">
    <property type="entry name" value="ABC transporter transmembrane region"/>
    <property type="match status" value="1"/>
</dbReference>
<keyword evidence="7 8" id="KW-0472">Membrane</keyword>
<keyword evidence="5 11" id="KW-0067">ATP-binding</keyword>
<dbReference type="Proteomes" id="UP001297600">
    <property type="component" value="Unassembled WGS sequence"/>
</dbReference>
<gene>
    <name evidence="11" type="ORF">MAF45_07865</name>
</gene>
<dbReference type="PANTHER" id="PTHR43394:SF1">
    <property type="entry name" value="ATP-BINDING CASSETTE SUB-FAMILY B MEMBER 10, MITOCHONDRIAL"/>
    <property type="match status" value="1"/>
</dbReference>
<dbReference type="Pfam" id="PF00005">
    <property type="entry name" value="ABC_tran"/>
    <property type="match status" value="1"/>
</dbReference>
<dbReference type="EMBL" id="JAKNCT010000009">
    <property type="protein sequence ID" value="MCG5031354.1"/>
    <property type="molecule type" value="Genomic_DNA"/>
</dbReference>